<feature type="domain" description="Major facilitator superfamily (MFS) profile" evidence="6">
    <location>
        <begin position="13"/>
        <end position="388"/>
    </location>
</feature>
<dbReference type="Pfam" id="PF07690">
    <property type="entry name" value="MFS_1"/>
    <property type="match status" value="1"/>
</dbReference>
<feature type="transmembrane region" description="Helical" evidence="5">
    <location>
        <begin position="103"/>
        <end position="127"/>
    </location>
</feature>
<reference evidence="7 8" key="1">
    <citation type="submission" date="2024-02" db="EMBL/GenBank/DDBJ databases">
        <title>Janibacter sp. nov., isolated from gut of marine sandworm.</title>
        <authorList>
            <person name="Kim B."/>
            <person name="Jun M.O."/>
            <person name="Shin N.-R."/>
        </authorList>
    </citation>
    <scope>NUCLEOTIDE SEQUENCE [LARGE SCALE GENOMIC DNA]</scope>
    <source>
        <strain evidence="7 8">A1S7</strain>
    </source>
</reference>
<dbReference type="RefSeq" id="WP_338749771.1">
    <property type="nucleotide sequence ID" value="NZ_CP144913.1"/>
</dbReference>
<comment type="subcellular location">
    <subcellularLocation>
        <location evidence="1">Cell membrane</location>
        <topology evidence="1">Multi-pass membrane protein</topology>
    </subcellularLocation>
</comment>
<feature type="transmembrane region" description="Helical" evidence="5">
    <location>
        <begin position="166"/>
        <end position="190"/>
    </location>
</feature>
<keyword evidence="3 5" id="KW-1133">Transmembrane helix</keyword>
<evidence type="ECO:0000313" key="8">
    <source>
        <dbReference type="Proteomes" id="UP001382727"/>
    </source>
</evidence>
<feature type="transmembrane region" description="Helical" evidence="5">
    <location>
        <begin position="139"/>
        <end position="160"/>
    </location>
</feature>
<evidence type="ECO:0000256" key="1">
    <source>
        <dbReference type="ARBA" id="ARBA00004651"/>
    </source>
</evidence>
<keyword evidence="2 5" id="KW-0812">Transmembrane</keyword>
<name>A0ABZ2MHS3_9MICO</name>
<dbReference type="InterPro" id="IPR052714">
    <property type="entry name" value="MFS_Exporter"/>
</dbReference>
<organism evidence="7 8">
    <name type="scientific">Janibacter alittae</name>
    <dbReference type="NCBI Taxonomy" id="3115209"/>
    <lineage>
        <taxon>Bacteria</taxon>
        <taxon>Bacillati</taxon>
        <taxon>Actinomycetota</taxon>
        <taxon>Actinomycetes</taxon>
        <taxon>Micrococcales</taxon>
        <taxon>Intrasporangiaceae</taxon>
        <taxon>Janibacter</taxon>
    </lineage>
</organism>
<feature type="transmembrane region" description="Helical" evidence="5">
    <location>
        <begin position="296"/>
        <end position="325"/>
    </location>
</feature>
<dbReference type="Gene3D" id="1.20.1250.20">
    <property type="entry name" value="MFS general substrate transporter like domains"/>
    <property type="match status" value="1"/>
</dbReference>
<feature type="transmembrane region" description="Helical" evidence="5">
    <location>
        <begin position="236"/>
        <end position="259"/>
    </location>
</feature>
<evidence type="ECO:0000256" key="5">
    <source>
        <dbReference type="SAM" id="Phobius"/>
    </source>
</evidence>
<keyword evidence="4 5" id="KW-0472">Membrane</keyword>
<dbReference type="PANTHER" id="PTHR23531:SF1">
    <property type="entry name" value="QUINOLENE RESISTANCE PROTEIN NORA"/>
    <property type="match status" value="1"/>
</dbReference>
<feature type="transmembrane region" description="Helical" evidence="5">
    <location>
        <begin position="337"/>
        <end position="359"/>
    </location>
</feature>
<dbReference type="InterPro" id="IPR011701">
    <property type="entry name" value="MFS"/>
</dbReference>
<feature type="transmembrane region" description="Helical" evidence="5">
    <location>
        <begin position="365"/>
        <end position="383"/>
    </location>
</feature>
<feature type="transmembrane region" description="Helical" evidence="5">
    <location>
        <begin position="271"/>
        <end position="290"/>
    </location>
</feature>
<feature type="transmembrane region" description="Helical" evidence="5">
    <location>
        <begin position="210"/>
        <end position="230"/>
    </location>
</feature>
<evidence type="ECO:0000259" key="6">
    <source>
        <dbReference type="PROSITE" id="PS50850"/>
    </source>
</evidence>
<protein>
    <submittedName>
        <fullName evidence="7">MFS transporter</fullName>
    </submittedName>
</protein>
<gene>
    <name evidence="7" type="ORF">V1351_00750</name>
</gene>
<dbReference type="InterPro" id="IPR036259">
    <property type="entry name" value="MFS_trans_sf"/>
</dbReference>
<dbReference type="InterPro" id="IPR020846">
    <property type="entry name" value="MFS_dom"/>
</dbReference>
<evidence type="ECO:0000256" key="4">
    <source>
        <dbReference type="ARBA" id="ARBA00023136"/>
    </source>
</evidence>
<dbReference type="PANTHER" id="PTHR23531">
    <property type="entry name" value="QUINOLENE RESISTANCE PROTEIN NORA"/>
    <property type="match status" value="1"/>
</dbReference>
<dbReference type="PROSITE" id="PS50850">
    <property type="entry name" value="MFS"/>
    <property type="match status" value="1"/>
</dbReference>
<dbReference type="Proteomes" id="UP001382727">
    <property type="component" value="Chromosome"/>
</dbReference>
<evidence type="ECO:0000256" key="2">
    <source>
        <dbReference type="ARBA" id="ARBA00022692"/>
    </source>
</evidence>
<feature type="transmembrane region" description="Helical" evidence="5">
    <location>
        <begin position="75"/>
        <end position="97"/>
    </location>
</feature>
<dbReference type="EMBL" id="CP144913">
    <property type="protein sequence ID" value="WXB76619.1"/>
    <property type="molecule type" value="Genomic_DNA"/>
</dbReference>
<dbReference type="SUPFAM" id="SSF103473">
    <property type="entry name" value="MFS general substrate transporter"/>
    <property type="match status" value="1"/>
</dbReference>
<keyword evidence="8" id="KW-1185">Reference proteome</keyword>
<evidence type="ECO:0000313" key="7">
    <source>
        <dbReference type="EMBL" id="WXB76619.1"/>
    </source>
</evidence>
<evidence type="ECO:0000256" key="3">
    <source>
        <dbReference type="ARBA" id="ARBA00022989"/>
    </source>
</evidence>
<accession>A0ABZ2MHS3</accession>
<sequence>MTSASTTPVWRLPGMPVLLAATAAGFSGFSALMPVAPLWAAHGGADSAGVGAVNGVLMLFTVLTQPFVPVAVRRFGWGPVMAAGQLLLGLPALAHLVSDDLTWVLVLAAVRGLGFGILTVTGSAAVANLFDPRRRGQAVGIFGLAIAVPQVVFMPLGPWVAQELGFWLVFAAGALPLIGAVPAWLAGRALVVEPDDSPVTHSRVQVYRSLVRAMLLLLGVTLAGGALITFSSELAGAAWLATMALLVLTGAAALTRWKMGALADIYGTRPFLWPLVLITTIGLVLVAVSLTQDGALAAVLLLLGVLCVGISYGALQNLTLLLAFASVSRRDYGTASAVWNIGFDAGTGLGSVLVGAIAAGASFTQALLVAAVLSLATLPLALVRGRPAGR</sequence>
<proteinExistence type="predicted"/>
<feature type="transmembrane region" description="Helical" evidence="5">
    <location>
        <begin position="50"/>
        <end position="68"/>
    </location>
</feature>